<keyword evidence="4 6" id="KW-0472">Membrane</keyword>
<protein>
    <recommendedName>
        <fullName evidence="9">Mid2 domain-containing protein</fullName>
    </recommendedName>
</protein>
<dbReference type="EMBL" id="JAOQAZ010000025">
    <property type="protein sequence ID" value="KAJ4252910.1"/>
    <property type="molecule type" value="Genomic_DNA"/>
</dbReference>
<name>A0A9W8RTA5_9HYPO</name>
<feature type="compositionally biased region" description="Low complexity" evidence="5">
    <location>
        <begin position="64"/>
        <end position="77"/>
    </location>
</feature>
<dbReference type="NCBIfam" id="TIGR01167">
    <property type="entry name" value="LPXTG_anchor"/>
    <property type="match status" value="1"/>
</dbReference>
<evidence type="ECO:0000256" key="3">
    <source>
        <dbReference type="ARBA" id="ARBA00022989"/>
    </source>
</evidence>
<accession>A0A9W8RTA5</accession>
<dbReference type="AlphaFoldDB" id="A0A9W8RTA5"/>
<dbReference type="Proteomes" id="UP001152049">
    <property type="component" value="Unassembled WGS sequence"/>
</dbReference>
<organism evidence="7 8">
    <name type="scientific">Fusarium torreyae</name>
    <dbReference type="NCBI Taxonomy" id="1237075"/>
    <lineage>
        <taxon>Eukaryota</taxon>
        <taxon>Fungi</taxon>
        <taxon>Dikarya</taxon>
        <taxon>Ascomycota</taxon>
        <taxon>Pezizomycotina</taxon>
        <taxon>Sordariomycetes</taxon>
        <taxon>Hypocreomycetidae</taxon>
        <taxon>Hypocreales</taxon>
        <taxon>Nectriaceae</taxon>
        <taxon>Fusarium</taxon>
    </lineage>
</organism>
<dbReference type="PANTHER" id="PTHR15549">
    <property type="entry name" value="PAIRED IMMUNOGLOBULIN-LIKE TYPE 2 RECEPTOR"/>
    <property type="match status" value="1"/>
</dbReference>
<dbReference type="InterPro" id="IPR051694">
    <property type="entry name" value="Immunoregulatory_rcpt-like"/>
</dbReference>
<evidence type="ECO:0000256" key="2">
    <source>
        <dbReference type="ARBA" id="ARBA00022692"/>
    </source>
</evidence>
<dbReference type="GO" id="GO:0016020">
    <property type="term" value="C:membrane"/>
    <property type="evidence" value="ECO:0007669"/>
    <property type="project" value="UniProtKB-SubCell"/>
</dbReference>
<evidence type="ECO:0000256" key="6">
    <source>
        <dbReference type="SAM" id="Phobius"/>
    </source>
</evidence>
<feature type="region of interest" description="Disordered" evidence="5">
    <location>
        <begin position="140"/>
        <end position="159"/>
    </location>
</feature>
<feature type="region of interest" description="Disordered" evidence="5">
    <location>
        <begin position="63"/>
        <end position="111"/>
    </location>
</feature>
<feature type="region of interest" description="Disordered" evidence="5">
    <location>
        <begin position="182"/>
        <end position="204"/>
    </location>
</feature>
<reference evidence="7" key="1">
    <citation type="submission" date="2022-09" db="EMBL/GenBank/DDBJ databases">
        <title>Fusarium specimens isolated from Avocado Roots.</title>
        <authorList>
            <person name="Stajich J."/>
            <person name="Roper C."/>
            <person name="Heimlech-Rivalta G."/>
        </authorList>
    </citation>
    <scope>NUCLEOTIDE SEQUENCE</scope>
    <source>
        <strain evidence="7">CF00136</strain>
    </source>
</reference>
<evidence type="ECO:0000256" key="5">
    <source>
        <dbReference type="SAM" id="MobiDB-lite"/>
    </source>
</evidence>
<dbReference type="OrthoDB" id="5390143at2759"/>
<gene>
    <name evidence="7" type="ORF">NW762_010816</name>
</gene>
<evidence type="ECO:0000256" key="4">
    <source>
        <dbReference type="ARBA" id="ARBA00023136"/>
    </source>
</evidence>
<comment type="subcellular location">
    <subcellularLocation>
        <location evidence="1">Membrane</location>
        <topology evidence="1">Single-pass membrane protein</topology>
    </subcellularLocation>
</comment>
<keyword evidence="3 6" id="KW-1133">Transmembrane helix</keyword>
<keyword evidence="8" id="KW-1185">Reference proteome</keyword>
<evidence type="ECO:0000313" key="8">
    <source>
        <dbReference type="Proteomes" id="UP001152049"/>
    </source>
</evidence>
<keyword evidence="2 6" id="KW-0812">Transmembrane</keyword>
<feature type="transmembrane region" description="Helical" evidence="6">
    <location>
        <begin position="115"/>
        <end position="136"/>
    </location>
</feature>
<dbReference type="GO" id="GO:0071944">
    <property type="term" value="C:cell periphery"/>
    <property type="evidence" value="ECO:0007669"/>
    <property type="project" value="UniProtKB-ARBA"/>
</dbReference>
<evidence type="ECO:0000256" key="1">
    <source>
        <dbReference type="ARBA" id="ARBA00004167"/>
    </source>
</evidence>
<evidence type="ECO:0008006" key="9">
    <source>
        <dbReference type="Google" id="ProtNLM"/>
    </source>
</evidence>
<sequence length="204" mass="21399">MWQSDTGQWYTLQGQSDAQEYNWIASYQGIDPKNGTSFSFWLFKSGESSPLFSSHAFNITDPDASTTSATTSEATTTQSHTRSLNTATHKTSQPTASATDEPESSSSGLTSGAKAGVAIGAVAGVVLLAGAGFLFWKRKRANGGVPPTTSASTDVPKHGYYAPVEAPSDNGVAPGPYEMGDTNNTQYAHELPGNDYGHGGGHRT</sequence>
<feature type="compositionally biased region" description="Polar residues" evidence="5">
    <location>
        <begin position="78"/>
        <end position="110"/>
    </location>
</feature>
<evidence type="ECO:0000313" key="7">
    <source>
        <dbReference type="EMBL" id="KAJ4252910.1"/>
    </source>
</evidence>
<proteinExistence type="predicted"/>
<comment type="caution">
    <text evidence="7">The sequence shown here is derived from an EMBL/GenBank/DDBJ whole genome shotgun (WGS) entry which is preliminary data.</text>
</comment>